<proteinExistence type="predicted"/>
<accession>Q6IL73</accession>
<dbReference type="EMBL" id="BK002143">
    <property type="protein sequence ID" value="DAA02988.1"/>
    <property type="molecule type" value="Genomic_DNA"/>
</dbReference>
<evidence type="ECO:0000313" key="1">
    <source>
        <dbReference type="EMBL" id="DAA02988.1"/>
    </source>
</evidence>
<reference evidence="1" key="1">
    <citation type="journal article" date="2003" name="Genome Biol.">
        <title>An integrated gene annotation and transcriptional profiling approach towards the full gene content of the Drosophila genome.</title>
        <authorList>
            <person name="Hild M."/>
            <person name="Beckmann B."/>
            <person name="Haas S.A."/>
            <person name="Koch B."/>
            <person name="Solovyev V."/>
            <person name="Busold C."/>
            <person name="Fellenberg K."/>
            <person name="Boutros M."/>
            <person name="Vingron M."/>
            <person name="Sauer F."/>
            <person name="Hoheisel J.D."/>
            <person name="Paro R."/>
        </authorList>
    </citation>
    <scope>NUCLEOTIDE SEQUENCE</scope>
</reference>
<gene>
    <name evidence="1" type="ORF">HDC10185</name>
</gene>
<organism evidence="1">
    <name type="scientific">Drosophila melanogaster</name>
    <name type="common">Fruit fly</name>
    <dbReference type="NCBI Taxonomy" id="7227"/>
    <lineage>
        <taxon>Eukaryota</taxon>
        <taxon>Metazoa</taxon>
        <taxon>Ecdysozoa</taxon>
        <taxon>Arthropoda</taxon>
        <taxon>Hexapoda</taxon>
        <taxon>Insecta</taxon>
        <taxon>Pterygota</taxon>
        <taxon>Neoptera</taxon>
        <taxon>Endopterygota</taxon>
        <taxon>Diptera</taxon>
        <taxon>Brachycera</taxon>
        <taxon>Muscomorpha</taxon>
        <taxon>Ephydroidea</taxon>
        <taxon>Drosophilidae</taxon>
        <taxon>Drosophila</taxon>
        <taxon>Sophophora</taxon>
    </lineage>
</organism>
<name>Q6IL73_DROME</name>
<dbReference type="AlphaFoldDB" id="Q6IL73"/>
<protein>
    <submittedName>
        <fullName evidence="1">HDC10185</fullName>
    </submittedName>
</protein>
<sequence>MPNLHSSLIAFNMSIDSYICPGPCSTQALHLEISTVNYILTLYVIDMPRTLDAMCPMLPLPRALQSSALSACLLLDSPTSQDSKGFNGLSGEHLPLPLSQQTDQRAPLNHSAWALQTFTLLRGRGTGFWVLGSGFTVQAAPLLSSPAGEAENIAYYLPCLALPCIWLPHTSMRVHSKSYEKILNHFGFRFKNYIVSKINA</sequence>